<keyword evidence="2" id="KW-1185">Reference proteome</keyword>
<accession>A0A024GYU2</accession>
<dbReference type="AlphaFoldDB" id="A0A024GYU2"/>
<comment type="caution">
    <text evidence="1">The sequence shown here is derived from an EMBL/GenBank/DDBJ whole genome shotgun (WGS) entry which is preliminary data.</text>
</comment>
<sequence length="48" mass="5203">MLASVDEGGSYGAKMGRFLAFGALLIVAKGIDRGDLYVIQGTHKYKRK</sequence>
<gene>
    <name evidence="1" type="ORF">ARTSIC4J27_578</name>
</gene>
<dbReference type="EMBL" id="CAQI01000028">
    <property type="protein sequence ID" value="CCQ44651.1"/>
    <property type="molecule type" value="Genomic_DNA"/>
</dbReference>
<dbReference type="Proteomes" id="UP000035722">
    <property type="component" value="Unassembled WGS sequence"/>
</dbReference>
<reference evidence="2" key="1">
    <citation type="journal article" date="2014" name="Genome Announc.">
        <title>Genome Sequence of Arthrobacter siccitolerans 4J27, a Xeroprotectant-Producing Desiccation-Tolerant Microorganism.</title>
        <authorList>
            <person name="Manzanera M."/>
            <person name="Santa-Cruz-Calvo L."/>
            <person name="Vilchez J.I."/>
            <person name="Garcia-Fontana C."/>
            <person name="Silva-Castro G.A."/>
            <person name="Calvo C."/>
            <person name="Gonzalez-Lopez J."/>
        </authorList>
    </citation>
    <scope>NUCLEOTIDE SEQUENCE [LARGE SCALE GENOMIC DNA]</scope>
    <source>
        <strain evidence="2">4J27</strain>
    </source>
</reference>
<protein>
    <submittedName>
        <fullName evidence="1">Uncharacterized protein</fullName>
    </submittedName>
</protein>
<proteinExistence type="predicted"/>
<organism evidence="1 2">
    <name type="scientific">Pseudarthrobacter siccitolerans</name>
    <dbReference type="NCBI Taxonomy" id="861266"/>
    <lineage>
        <taxon>Bacteria</taxon>
        <taxon>Bacillati</taxon>
        <taxon>Actinomycetota</taxon>
        <taxon>Actinomycetes</taxon>
        <taxon>Micrococcales</taxon>
        <taxon>Micrococcaceae</taxon>
        <taxon>Pseudarthrobacter</taxon>
    </lineage>
</organism>
<name>A0A024GYU2_9MICC</name>
<evidence type="ECO:0000313" key="1">
    <source>
        <dbReference type="EMBL" id="CCQ44651.1"/>
    </source>
</evidence>
<evidence type="ECO:0000313" key="2">
    <source>
        <dbReference type="Proteomes" id="UP000035722"/>
    </source>
</evidence>